<dbReference type="Pfam" id="PF03071">
    <property type="entry name" value="GNT-I"/>
    <property type="match status" value="1"/>
</dbReference>
<keyword evidence="12" id="KW-0472">Membrane</keyword>
<dbReference type="InterPro" id="IPR004139">
    <property type="entry name" value="Glyco_trans_13"/>
</dbReference>
<dbReference type="PANTHER" id="PTHR10468:SF0">
    <property type="entry name" value="ALPHA-1,3-MANNOSYL-GLYCOPROTEIN 2-BETA-N-ACETYLGLUCOSAMINYLTRANSFERASE"/>
    <property type="match status" value="1"/>
</dbReference>
<evidence type="ECO:0000256" key="5">
    <source>
        <dbReference type="ARBA" id="ARBA00022676"/>
    </source>
</evidence>
<evidence type="ECO:0000256" key="4">
    <source>
        <dbReference type="ARBA" id="ARBA00006492"/>
    </source>
</evidence>
<dbReference type="AlphaFoldDB" id="A0A9W7BFK1"/>
<accession>A0A9W7BFK1</accession>
<dbReference type="Gene3D" id="3.90.550.10">
    <property type="entry name" value="Spore Coat Polysaccharide Biosynthesis Protein SpsA, Chain A"/>
    <property type="match status" value="1"/>
</dbReference>
<reference evidence="19" key="1">
    <citation type="journal article" date="2023" name="Commun. Biol.">
        <title>Genome analysis of Parmales, the sister group of diatoms, reveals the evolutionary specialization of diatoms from phago-mixotrophs to photoautotrophs.</title>
        <authorList>
            <person name="Ban H."/>
            <person name="Sato S."/>
            <person name="Yoshikawa S."/>
            <person name="Yamada K."/>
            <person name="Nakamura Y."/>
            <person name="Ichinomiya M."/>
            <person name="Sato N."/>
            <person name="Blanc-Mathieu R."/>
            <person name="Endo H."/>
            <person name="Kuwata A."/>
            <person name="Ogata H."/>
        </authorList>
    </citation>
    <scope>NUCLEOTIDE SEQUENCE [LARGE SCALE GENOMIC DNA]</scope>
    <source>
        <strain evidence="19">NIES 3699</strain>
    </source>
</reference>
<evidence type="ECO:0000256" key="12">
    <source>
        <dbReference type="ARBA" id="ARBA00023136"/>
    </source>
</evidence>
<gene>
    <name evidence="18" type="ORF">TrVE_jg2636</name>
</gene>
<evidence type="ECO:0000256" key="14">
    <source>
        <dbReference type="ARBA" id="ARBA00038949"/>
    </source>
</evidence>
<comment type="caution">
    <text evidence="18">The sequence shown here is derived from an EMBL/GenBank/DDBJ whole genome shotgun (WGS) entry which is preliminary data.</text>
</comment>
<evidence type="ECO:0000256" key="13">
    <source>
        <dbReference type="ARBA" id="ARBA00023211"/>
    </source>
</evidence>
<keyword evidence="11" id="KW-0333">Golgi apparatus</keyword>
<feature type="region of interest" description="Disordered" evidence="17">
    <location>
        <begin position="87"/>
        <end position="141"/>
    </location>
</feature>
<dbReference type="GO" id="GO:0000139">
    <property type="term" value="C:Golgi membrane"/>
    <property type="evidence" value="ECO:0007669"/>
    <property type="project" value="UniProtKB-SubCell"/>
</dbReference>
<comment type="similarity">
    <text evidence="4">Belongs to the glycosyltransferase 13 family.</text>
</comment>
<keyword evidence="19" id="KW-1185">Reference proteome</keyword>
<keyword evidence="8" id="KW-0479">Metal-binding</keyword>
<keyword evidence="5" id="KW-0328">Glycosyltransferase</keyword>
<dbReference type="GO" id="GO:0046872">
    <property type="term" value="F:metal ion binding"/>
    <property type="evidence" value="ECO:0007669"/>
    <property type="project" value="UniProtKB-KW"/>
</dbReference>
<comment type="pathway">
    <text evidence="3">Protein modification; protein glycosylation.</text>
</comment>
<dbReference type="Proteomes" id="UP001165160">
    <property type="component" value="Unassembled WGS sequence"/>
</dbReference>
<name>A0A9W7BFK1_9STRA</name>
<dbReference type="EMBL" id="BRXX01000074">
    <property type="protein sequence ID" value="GMH87631.1"/>
    <property type="molecule type" value="Genomic_DNA"/>
</dbReference>
<evidence type="ECO:0000256" key="7">
    <source>
        <dbReference type="ARBA" id="ARBA00022692"/>
    </source>
</evidence>
<keyword evidence="7" id="KW-0812">Transmembrane</keyword>
<keyword evidence="9" id="KW-0735">Signal-anchor</keyword>
<evidence type="ECO:0000256" key="3">
    <source>
        <dbReference type="ARBA" id="ARBA00004922"/>
    </source>
</evidence>
<dbReference type="GO" id="GO:0003827">
    <property type="term" value="F:alpha-1,3-mannosylglycoprotein 2-beta-N-acetylglucosaminyltransferase activity"/>
    <property type="evidence" value="ECO:0007669"/>
    <property type="project" value="UniProtKB-EC"/>
</dbReference>
<comment type="catalytic activity">
    <reaction evidence="16">
        <text>N(4)-(alpha-D-Man-(1-&gt;3)-[alpha-D-Man-(1-&gt;3)-[alpha-D-Man-(1-&gt;6)]-alpha-D-Man-(1-&gt;6)]-beta-D-Man-(1-&gt;4)-beta-D-GlcNAc-(1-&gt;4)-beta-D-GlcNAc)-L-asparaginyl-[protein] (N-glucan mannose isomer 5A1,2) + UDP-N-acetyl-alpha-D-glucosamine = N(4)-{beta-D-GlcNAc-(1-&gt;2)-alpha-D-Man-(1-&gt;3)-[alpha-D-Man-(1-&gt;3)-[alpha-D-Man-(1-&gt;6)]-alpha-D-Man-(1-&gt;6)]-beta-D-Man-(1-&gt;4)-beta-D-GlcNAc-(1-&gt;4)-beta-D-GlcNAc}-L-asparaginyl-[protein] + UDP + H(+)</text>
        <dbReference type="Rhea" id="RHEA:11456"/>
        <dbReference type="Rhea" id="RHEA-COMP:14367"/>
        <dbReference type="Rhea" id="RHEA-COMP:14368"/>
        <dbReference type="ChEBI" id="CHEBI:15378"/>
        <dbReference type="ChEBI" id="CHEBI:57705"/>
        <dbReference type="ChEBI" id="CHEBI:58223"/>
        <dbReference type="ChEBI" id="CHEBI:59087"/>
        <dbReference type="ChEBI" id="CHEBI:60625"/>
        <dbReference type="EC" id="2.4.1.101"/>
    </reaction>
</comment>
<evidence type="ECO:0000256" key="10">
    <source>
        <dbReference type="ARBA" id="ARBA00022989"/>
    </source>
</evidence>
<sequence>MVTLAVRNMAINVTILLVLAFIVGLQLGVHNSIHVGGVTGSTNMAWHFSADTVHEAEKRHEKMYHGGGGGALGGAGVIDIDREHIQKVDQRQQPPPPDTKPVDPPPRRNKPPPPPPNPAATTPPAPPQPLQEPPKPRQPAPTEMKQYLETGEKFSLVVLACNRPDYLKQTLDSLLDVDGVRKEDIIVVQDGNDASVIQVVQDYGLNIVHNNMKGNLRGRDGAAKIATHYKFAISNGFAFNPRSPAIIIIEDDFLFSPDFLHYFESNSPVLDEDPTTFIMSAWNDNGLAMHVSDKQKIHRTNYFPGLGWLMPRKLWEQELEKKWPKTHWDHWMRDPKQHKGRDCIHPEVPRDYHIGVKGTFMDDFHHNTYFKDIGYNRDVGFQWSGNEWQNAVHAKYDEDIVAKIKGGQELVSLAQLESERDQVFVIYINVKIGLPSQPFKKIGQYFSIWHEIERGNYDGLHQFGWKNGNYIIIVNEAEAGTTFKNLKTGGKVWRPEEF</sequence>
<dbReference type="EC" id="2.4.1.101" evidence="14"/>
<keyword evidence="10" id="KW-1133">Transmembrane helix</keyword>
<evidence type="ECO:0000256" key="2">
    <source>
        <dbReference type="ARBA" id="ARBA00004323"/>
    </source>
</evidence>
<evidence type="ECO:0000313" key="18">
    <source>
        <dbReference type="EMBL" id="GMH87631.1"/>
    </source>
</evidence>
<feature type="compositionally biased region" description="Pro residues" evidence="17">
    <location>
        <begin position="93"/>
        <end position="104"/>
    </location>
</feature>
<evidence type="ECO:0000256" key="6">
    <source>
        <dbReference type="ARBA" id="ARBA00022679"/>
    </source>
</evidence>
<dbReference type="SUPFAM" id="SSF53448">
    <property type="entry name" value="Nucleotide-diphospho-sugar transferases"/>
    <property type="match status" value="1"/>
</dbReference>
<evidence type="ECO:0000256" key="15">
    <source>
        <dbReference type="ARBA" id="ARBA00041712"/>
    </source>
</evidence>
<evidence type="ECO:0000256" key="9">
    <source>
        <dbReference type="ARBA" id="ARBA00022968"/>
    </source>
</evidence>
<feature type="compositionally biased region" description="Pro residues" evidence="17">
    <location>
        <begin position="111"/>
        <end position="139"/>
    </location>
</feature>
<evidence type="ECO:0000256" key="1">
    <source>
        <dbReference type="ARBA" id="ARBA00001936"/>
    </source>
</evidence>
<evidence type="ECO:0000313" key="19">
    <source>
        <dbReference type="Proteomes" id="UP001165160"/>
    </source>
</evidence>
<dbReference type="InterPro" id="IPR029044">
    <property type="entry name" value="Nucleotide-diphossugar_trans"/>
</dbReference>
<keyword evidence="6" id="KW-0808">Transferase</keyword>
<evidence type="ECO:0000256" key="17">
    <source>
        <dbReference type="SAM" id="MobiDB-lite"/>
    </source>
</evidence>
<organism evidence="18 19">
    <name type="scientific">Triparma verrucosa</name>
    <dbReference type="NCBI Taxonomy" id="1606542"/>
    <lineage>
        <taxon>Eukaryota</taxon>
        <taxon>Sar</taxon>
        <taxon>Stramenopiles</taxon>
        <taxon>Ochrophyta</taxon>
        <taxon>Bolidophyceae</taxon>
        <taxon>Parmales</taxon>
        <taxon>Triparmaceae</taxon>
        <taxon>Triparma</taxon>
    </lineage>
</organism>
<dbReference type="FunFam" id="3.90.550.10:FF:000252">
    <property type="entry name" value="Protein O-linked-mannose beta-1,2-N-acetylglucosaminyltransferase 1"/>
    <property type="match status" value="1"/>
</dbReference>
<dbReference type="InterPro" id="IPR052261">
    <property type="entry name" value="Glycosyltransferase_13"/>
</dbReference>
<proteinExistence type="inferred from homology"/>
<dbReference type="PANTHER" id="PTHR10468">
    <property type="entry name" value="PROTEIN O-LINKED-MANNOSE BETA-1,2-N-ACETYLGLUCOSAMINYLTRANSFERASE 1/ALPHA-1,3-MANNOSYL-GLYCOPROTEIN 2-BETA-N-ACETYLGLUCOSAMINYLTRANSFERASE"/>
    <property type="match status" value="1"/>
</dbReference>
<comment type="cofactor">
    <cofactor evidence="1">
        <name>Mn(2+)</name>
        <dbReference type="ChEBI" id="CHEBI:29035"/>
    </cofactor>
</comment>
<evidence type="ECO:0000256" key="16">
    <source>
        <dbReference type="ARBA" id="ARBA00049421"/>
    </source>
</evidence>
<comment type="subcellular location">
    <subcellularLocation>
        <location evidence="2">Golgi apparatus membrane</location>
        <topology evidence="2">Single-pass type II membrane protein</topology>
    </subcellularLocation>
</comment>
<keyword evidence="13" id="KW-0464">Manganese</keyword>
<evidence type="ECO:0000256" key="8">
    <source>
        <dbReference type="ARBA" id="ARBA00022723"/>
    </source>
</evidence>
<protein>
    <recommendedName>
        <fullName evidence="14">alpha-1,3-mannosyl-glycoprotein 2-beta-N-acetylglucosaminyltransferase</fullName>
        <ecNumber evidence="14">2.4.1.101</ecNumber>
    </recommendedName>
    <alternativeName>
        <fullName evidence="15">N-glycosyl-oligosaccharide-glycoprotein N-acetylglucosaminyltransferase I</fullName>
    </alternativeName>
</protein>
<evidence type="ECO:0000256" key="11">
    <source>
        <dbReference type="ARBA" id="ARBA00023034"/>
    </source>
</evidence>